<protein>
    <recommendedName>
        <fullName evidence="3">Fur-regulated basic protein FbpA</fullName>
    </recommendedName>
</protein>
<evidence type="ECO:0008006" key="3">
    <source>
        <dbReference type="Google" id="ProtNLM"/>
    </source>
</evidence>
<dbReference type="EMBL" id="HE717023">
    <property type="protein sequence ID" value="CCG44096.1"/>
    <property type="molecule type" value="Genomic_DNA"/>
</dbReference>
<evidence type="ECO:0000313" key="1">
    <source>
        <dbReference type="EMBL" id="CCG44096.1"/>
    </source>
</evidence>
<dbReference type="AlphaFoldDB" id="I0JIX8"/>
<reference evidence="1 2" key="1">
    <citation type="journal article" date="2013" name="Environ. Microbiol.">
        <title>Chloride and organic osmolytes: a hybrid strategy to cope with elevated salinities by the moderately halophilic, chloride-dependent bacterium Halobacillus halophilus.</title>
        <authorList>
            <person name="Saum S.H."/>
            <person name="Pfeiffer F."/>
            <person name="Palm P."/>
            <person name="Rampp M."/>
            <person name="Schuster S.C."/>
            <person name="Muller V."/>
            <person name="Oesterhelt D."/>
        </authorList>
    </citation>
    <scope>NUCLEOTIDE SEQUENCE [LARGE SCALE GENOMIC DNA]</scope>
    <source>
        <strain evidence="2">ATCC 35676 / DSM 2266 / JCM 20832 / KCTC 3685 / LMG 17431 / NBRC 102448 / NCIMB 2269</strain>
    </source>
</reference>
<proteinExistence type="predicted"/>
<evidence type="ECO:0000313" key="2">
    <source>
        <dbReference type="Proteomes" id="UP000007397"/>
    </source>
</evidence>
<keyword evidence="2" id="KW-1185">Reference proteome</keyword>
<sequence length="56" mass="6431">MGLMKNHLRDAVETMKEHYIQRLINSGVVQSTDEALQTLTLTQLEALVKRLDQPRP</sequence>
<dbReference type="PATRIC" id="fig|866895.3.peg.727"/>
<dbReference type="Proteomes" id="UP000007397">
    <property type="component" value="Chromosome"/>
</dbReference>
<gene>
    <name evidence="1" type="ordered locus">HBHAL_1730</name>
</gene>
<organism evidence="1 2">
    <name type="scientific">Halobacillus halophilus (strain ATCC 35676 / DSM 2266 / JCM 20832 / KCTC 3685 / LMG 17431 / NBRC 102448 / NCIMB 2269)</name>
    <name type="common">Sporosarcina halophila</name>
    <dbReference type="NCBI Taxonomy" id="866895"/>
    <lineage>
        <taxon>Bacteria</taxon>
        <taxon>Bacillati</taxon>
        <taxon>Bacillota</taxon>
        <taxon>Bacilli</taxon>
        <taxon>Bacillales</taxon>
        <taxon>Bacillaceae</taxon>
        <taxon>Halobacillus</taxon>
    </lineage>
</organism>
<dbReference type="HOGENOM" id="CLU_3007972_0_0_9"/>
<dbReference type="Pfam" id="PF13076">
    <property type="entry name" value="Fur_reg_FbpA"/>
    <property type="match status" value="1"/>
</dbReference>
<dbReference type="eggNOG" id="ENOG5032B9W">
    <property type="taxonomic scope" value="Bacteria"/>
</dbReference>
<dbReference type="InterPro" id="IPR025072">
    <property type="entry name" value="Fur_reg_FbpA"/>
</dbReference>
<name>I0JIX8_HALH3</name>
<dbReference type="KEGG" id="hhd:HBHAL_1730"/>
<accession>I0JIX8</accession>